<dbReference type="Pfam" id="PF00248">
    <property type="entry name" value="Aldo_ket_red"/>
    <property type="match status" value="1"/>
</dbReference>
<dbReference type="InterPro" id="IPR036812">
    <property type="entry name" value="NAD(P)_OxRdtase_dom_sf"/>
</dbReference>
<dbReference type="Gene3D" id="3.20.20.100">
    <property type="entry name" value="NADP-dependent oxidoreductase domain"/>
    <property type="match status" value="1"/>
</dbReference>
<gene>
    <name evidence="5" type="ORF">M2350_000379</name>
</gene>
<evidence type="ECO:0000256" key="3">
    <source>
        <dbReference type="ARBA" id="ARBA00023014"/>
    </source>
</evidence>
<dbReference type="InterPro" id="IPR023210">
    <property type="entry name" value="NADP_OxRdtase_dom"/>
</dbReference>
<organism evidence="5 6">
    <name type="scientific">Candidatus Fervidibacter sacchari</name>
    <dbReference type="NCBI Taxonomy" id="1448929"/>
    <lineage>
        <taxon>Bacteria</taxon>
        <taxon>Candidatus Fervidibacterota</taxon>
        <taxon>Candidatus Fervidibacter</taxon>
    </lineage>
</organism>
<dbReference type="PANTHER" id="PTHR43312">
    <property type="entry name" value="D-THREO-ALDOSE 1-DEHYDROGENASE"/>
    <property type="match status" value="1"/>
</dbReference>
<keyword evidence="3" id="KW-0411">Iron-sulfur</keyword>
<dbReference type="CDD" id="cd19100">
    <property type="entry name" value="AKR_unchar"/>
    <property type="match status" value="1"/>
</dbReference>
<dbReference type="PROSITE" id="PS00198">
    <property type="entry name" value="4FE4S_FER_1"/>
    <property type="match status" value="2"/>
</dbReference>
<keyword evidence="6" id="KW-1185">Reference proteome</keyword>
<dbReference type="SUPFAM" id="SSF51430">
    <property type="entry name" value="NAD(P)-linked oxidoreductase"/>
    <property type="match status" value="1"/>
</dbReference>
<evidence type="ECO:0000256" key="2">
    <source>
        <dbReference type="ARBA" id="ARBA00023004"/>
    </source>
</evidence>
<dbReference type="Pfam" id="PF25160">
    <property type="entry name" value="LdpA_Fe-S-bd"/>
    <property type="match status" value="1"/>
</dbReference>
<dbReference type="InterPro" id="IPR017900">
    <property type="entry name" value="4Fe4S_Fe_S_CS"/>
</dbReference>
<comment type="caution">
    <text evidence="5">The sequence shown here is derived from an EMBL/GenBank/DDBJ whole genome shotgun (WGS) entry which is preliminary data.</text>
</comment>
<evidence type="ECO:0000313" key="6">
    <source>
        <dbReference type="Proteomes" id="UP001204798"/>
    </source>
</evidence>
<feature type="domain" description="4Fe-4S ferredoxin-type" evidence="4">
    <location>
        <begin position="277"/>
        <end position="305"/>
    </location>
</feature>
<accession>A0ABT2EJ76</accession>
<evidence type="ECO:0000256" key="1">
    <source>
        <dbReference type="ARBA" id="ARBA00022723"/>
    </source>
</evidence>
<reference evidence="5 6" key="1">
    <citation type="submission" date="2022-08" db="EMBL/GenBank/DDBJ databases">
        <title>Bacterial and archaeal communities from various locations to study Microbial Dark Matter (Phase II).</title>
        <authorList>
            <person name="Stepanauskas R."/>
        </authorList>
    </citation>
    <scope>NUCLEOTIDE SEQUENCE [LARGE SCALE GENOMIC DNA]</scope>
    <source>
        <strain evidence="5 6">PD1</strain>
    </source>
</reference>
<keyword evidence="2" id="KW-0408">Iron</keyword>
<feature type="domain" description="4Fe-4S ferredoxin-type" evidence="4">
    <location>
        <begin position="247"/>
        <end position="276"/>
    </location>
</feature>
<proteinExistence type="predicted"/>
<dbReference type="InterPro" id="IPR057431">
    <property type="entry name" value="LdpA_Fe-S-bd"/>
</dbReference>
<dbReference type="Proteomes" id="UP001204798">
    <property type="component" value="Unassembled WGS sequence"/>
</dbReference>
<evidence type="ECO:0000313" key="5">
    <source>
        <dbReference type="EMBL" id="MCS3917982.1"/>
    </source>
</evidence>
<evidence type="ECO:0000259" key="4">
    <source>
        <dbReference type="PROSITE" id="PS51379"/>
    </source>
</evidence>
<sequence>MSRLCFGTLQMGSLMAQIPPIRAAELLVFAFEKGITTFDTARPFRSRNLLADAFRNNPEVVVIDKSPARTYEEMERDVAESLVELDREEADIFLLYDVRSQEDFAMRQGAWNYLKEAKEMGLVKAIGLSTLSVEVAQLAAELLEADFVQVVFNIEGAGLLDGDRSEMERAMNRLKEAGKTICAIKPLAGGMLSRDRWKEALEFVFQHPLVDCVCVGMTTHEEVEANCALADAEALSDDLFRHLTQMSRKLVILDWCNGCEACIPVCPTQALYMQSGFAKVVQDRCDWCGKCGPVCPEQAIFLIPAPKPREIEEAEVE</sequence>
<dbReference type="SUPFAM" id="SSF54862">
    <property type="entry name" value="4Fe-4S ferredoxins"/>
    <property type="match status" value="1"/>
</dbReference>
<dbReference type="EMBL" id="JANUCP010000001">
    <property type="protein sequence ID" value="MCS3917982.1"/>
    <property type="molecule type" value="Genomic_DNA"/>
</dbReference>
<dbReference type="PROSITE" id="PS51379">
    <property type="entry name" value="4FE4S_FER_2"/>
    <property type="match status" value="2"/>
</dbReference>
<dbReference type="PANTHER" id="PTHR43312:SF1">
    <property type="entry name" value="NADP-DEPENDENT OXIDOREDUCTASE DOMAIN-CONTAINING PROTEIN"/>
    <property type="match status" value="1"/>
</dbReference>
<dbReference type="InterPro" id="IPR053135">
    <property type="entry name" value="AKR2_Oxidoreductase"/>
</dbReference>
<dbReference type="InterPro" id="IPR017896">
    <property type="entry name" value="4Fe4S_Fe-S-bd"/>
</dbReference>
<name>A0ABT2EJ76_9BACT</name>
<dbReference type="RefSeq" id="WP_259093006.1">
    <property type="nucleotide sequence ID" value="NZ_JANUCP010000001.1"/>
</dbReference>
<protein>
    <submittedName>
        <fullName evidence="5">Aryl-alcohol dehydrogenase-like predicted oxidoreductase/ferredoxin</fullName>
    </submittedName>
</protein>
<keyword evidence="1" id="KW-0479">Metal-binding</keyword>
<dbReference type="Gene3D" id="3.30.70.20">
    <property type="match status" value="1"/>
</dbReference>